<dbReference type="Proteomes" id="UP000251584">
    <property type="component" value="Unassembled WGS sequence"/>
</dbReference>
<accession>A0A2X2VP55</accession>
<dbReference type="AlphaFoldDB" id="A0A2X2VP55"/>
<gene>
    <name evidence="1" type="ORF">NCTC10786_02487</name>
</gene>
<dbReference type="EMBL" id="UAVY01000004">
    <property type="protein sequence ID" value="SQB28637.1"/>
    <property type="molecule type" value="Genomic_DNA"/>
</dbReference>
<reference evidence="1 2" key="1">
    <citation type="submission" date="2018-06" db="EMBL/GenBank/DDBJ databases">
        <authorList>
            <consortium name="Pathogen Informatics"/>
            <person name="Doyle S."/>
        </authorList>
    </citation>
    <scope>NUCLEOTIDE SEQUENCE [LARGE SCALE GENOMIC DNA]</scope>
    <source>
        <strain evidence="1 2">NCTC10786</strain>
    </source>
</reference>
<evidence type="ECO:0000313" key="1">
    <source>
        <dbReference type="EMBL" id="SQB28637.1"/>
    </source>
</evidence>
<organism evidence="1 2">
    <name type="scientific">Citrobacter koseri</name>
    <name type="common">Citrobacter diversus</name>
    <dbReference type="NCBI Taxonomy" id="545"/>
    <lineage>
        <taxon>Bacteria</taxon>
        <taxon>Pseudomonadati</taxon>
        <taxon>Pseudomonadota</taxon>
        <taxon>Gammaproteobacteria</taxon>
        <taxon>Enterobacterales</taxon>
        <taxon>Enterobacteriaceae</taxon>
        <taxon>Citrobacter</taxon>
    </lineage>
</organism>
<evidence type="ECO:0000313" key="2">
    <source>
        <dbReference type="Proteomes" id="UP000251584"/>
    </source>
</evidence>
<name>A0A2X2VP55_CITKO</name>
<sequence length="56" mass="6477">MIVISENSFFHLGVSALVERMALNTTRNLIVFDTGRDCLYMLDTEEAKMPFSMNRF</sequence>
<protein>
    <submittedName>
        <fullName evidence="1">Uncharacterized protein</fullName>
    </submittedName>
</protein>
<proteinExistence type="predicted"/>